<comment type="subunit">
    <text evidence="8">Homotetramer.</text>
</comment>
<comment type="caution">
    <text evidence="8">Lacks conserved residue(s) required for the propagation of feature annotation.</text>
</comment>
<protein>
    <recommendedName>
        <fullName evidence="2 8">Thymidine kinase</fullName>
        <ecNumber evidence="2 8">2.7.1.21</ecNumber>
    </recommendedName>
</protein>
<dbReference type="InterPro" id="IPR027417">
    <property type="entry name" value="P-loop_NTPase"/>
</dbReference>
<dbReference type="PANTHER" id="PTHR11441:SF0">
    <property type="entry name" value="THYMIDINE KINASE, CYTOSOLIC"/>
    <property type="match status" value="1"/>
</dbReference>
<feature type="binding site" evidence="8">
    <location>
        <position position="184"/>
    </location>
    <ligand>
        <name>Zn(2+)</name>
        <dbReference type="ChEBI" id="CHEBI:29105"/>
    </ligand>
</feature>
<dbReference type="GO" id="GO:0008270">
    <property type="term" value="F:zinc ion binding"/>
    <property type="evidence" value="ECO:0007669"/>
    <property type="project" value="UniProtKB-UniRule"/>
</dbReference>
<sequence length="194" mass="23068">MSKLYFQYWAMWAGKSLELLKVAYNYTERWRNVIIFNSELDTRFANWKVSSRSWSALPSISFNSSTDFLETIAKLKGEKSLDCILVDESQFLFKNQVDDLATVVTTMDIPVMCFWIKTDFLGNLFEWSKRLFEIAQKIEEIKTICWCSRKATMNARISNWKMTTEGEQIEIWENDKYISLCLKHYLEKNIWNQI</sequence>
<keyword evidence="3 8" id="KW-0237">DNA synthesis</keyword>
<evidence type="ECO:0000256" key="2">
    <source>
        <dbReference type="ARBA" id="ARBA00012118"/>
    </source>
</evidence>
<keyword evidence="8" id="KW-0479">Metal-binding</keyword>
<comment type="similarity">
    <text evidence="1 8 12">Belongs to the thymidine kinase family.</text>
</comment>
<accession>K2GZ65</accession>
<keyword evidence="4 8" id="KW-0808">Transferase</keyword>
<comment type="subcellular location">
    <subcellularLocation>
        <location evidence="8">Cytoplasm</location>
    </subcellularLocation>
</comment>
<evidence type="ECO:0000256" key="6">
    <source>
        <dbReference type="ARBA" id="ARBA00022777"/>
    </source>
</evidence>
<dbReference type="SUPFAM" id="SSF52540">
    <property type="entry name" value="P-loop containing nucleoside triphosphate hydrolases"/>
    <property type="match status" value="1"/>
</dbReference>
<dbReference type="SUPFAM" id="SSF57716">
    <property type="entry name" value="Glucocorticoid receptor-like (DNA-binding domain)"/>
    <property type="match status" value="1"/>
</dbReference>
<dbReference type="PANTHER" id="PTHR11441">
    <property type="entry name" value="THYMIDINE KINASE"/>
    <property type="match status" value="1"/>
</dbReference>
<dbReference type="GO" id="GO:0004797">
    <property type="term" value="F:thymidine kinase activity"/>
    <property type="evidence" value="ECO:0007669"/>
    <property type="project" value="UniProtKB-UniRule"/>
</dbReference>
<evidence type="ECO:0000256" key="1">
    <source>
        <dbReference type="ARBA" id="ARBA00007587"/>
    </source>
</evidence>
<dbReference type="AlphaFoldDB" id="K2GZ65"/>
<dbReference type="Gene3D" id="3.40.50.300">
    <property type="entry name" value="P-loop containing nucleotide triphosphate hydrolases"/>
    <property type="match status" value="1"/>
</dbReference>
<dbReference type="GO" id="GO:0071897">
    <property type="term" value="P:DNA biosynthetic process"/>
    <property type="evidence" value="ECO:0007669"/>
    <property type="project" value="UniProtKB-KW"/>
</dbReference>
<evidence type="ECO:0000256" key="11">
    <source>
        <dbReference type="RuleBase" id="RU000544"/>
    </source>
</evidence>
<dbReference type="GO" id="GO:0005524">
    <property type="term" value="F:ATP binding"/>
    <property type="evidence" value="ECO:0007669"/>
    <property type="project" value="UniProtKB-UniRule"/>
</dbReference>
<evidence type="ECO:0000256" key="9">
    <source>
        <dbReference type="PIRSR" id="PIRSR035805-1"/>
    </source>
</evidence>
<evidence type="ECO:0000256" key="5">
    <source>
        <dbReference type="ARBA" id="ARBA00022741"/>
    </source>
</evidence>
<dbReference type="HAMAP" id="MF_00124">
    <property type="entry name" value="Thymidine_kinase"/>
    <property type="match status" value="1"/>
</dbReference>
<comment type="caution">
    <text evidence="13">The sequence shown here is derived from an EMBL/GenBank/DDBJ whole genome shotgun (WGS) entry which is preliminary data.</text>
</comment>
<keyword evidence="6 8" id="KW-0418">Kinase</keyword>
<comment type="catalytic activity">
    <reaction evidence="8 11">
        <text>thymidine + ATP = dTMP + ADP + H(+)</text>
        <dbReference type="Rhea" id="RHEA:19129"/>
        <dbReference type="ChEBI" id="CHEBI:15378"/>
        <dbReference type="ChEBI" id="CHEBI:17748"/>
        <dbReference type="ChEBI" id="CHEBI:30616"/>
        <dbReference type="ChEBI" id="CHEBI:63528"/>
        <dbReference type="ChEBI" id="CHEBI:456216"/>
        <dbReference type="EC" id="2.7.1.21"/>
    </reaction>
</comment>
<evidence type="ECO:0000256" key="4">
    <source>
        <dbReference type="ARBA" id="ARBA00022679"/>
    </source>
</evidence>
<feature type="binding site" evidence="10">
    <location>
        <position position="177"/>
    </location>
    <ligand>
        <name>substrate</name>
    </ligand>
</feature>
<feature type="binding site" evidence="8">
    <location>
        <position position="147"/>
    </location>
    <ligand>
        <name>Zn(2+)</name>
        <dbReference type="ChEBI" id="CHEBI:29105"/>
    </ligand>
</feature>
<feature type="binding site" evidence="8">
    <location>
        <begin position="87"/>
        <end position="90"/>
    </location>
    <ligand>
        <name>ATP</name>
        <dbReference type="ChEBI" id="CHEBI:30616"/>
    </ligand>
</feature>
<name>K2GZ65_9BACT</name>
<evidence type="ECO:0000256" key="10">
    <source>
        <dbReference type="PIRSR" id="PIRSR035805-2"/>
    </source>
</evidence>
<keyword evidence="7 8" id="KW-0067">ATP-binding</keyword>
<keyword evidence="8" id="KW-0862">Zinc</keyword>
<evidence type="ECO:0000256" key="12">
    <source>
        <dbReference type="RuleBase" id="RU004165"/>
    </source>
</evidence>
<keyword evidence="5 8" id="KW-0547">Nucleotide-binding</keyword>
<dbReference type="PIRSF" id="PIRSF035805">
    <property type="entry name" value="TK_cell"/>
    <property type="match status" value="1"/>
</dbReference>
<feature type="active site" description="Proton acceptor" evidence="8 9">
    <location>
        <position position="88"/>
    </location>
</feature>
<proteinExistence type="inferred from homology"/>
<organism evidence="13">
    <name type="scientific">uncultured bacterium</name>
    <name type="common">gcode 4</name>
    <dbReference type="NCBI Taxonomy" id="1234023"/>
    <lineage>
        <taxon>Bacteria</taxon>
        <taxon>environmental samples</taxon>
    </lineage>
</organism>
<evidence type="ECO:0000256" key="7">
    <source>
        <dbReference type="ARBA" id="ARBA00022840"/>
    </source>
</evidence>
<dbReference type="Pfam" id="PF00265">
    <property type="entry name" value="TK"/>
    <property type="match status" value="1"/>
</dbReference>
<feature type="binding site" evidence="8">
    <location>
        <position position="145"/>
    </location>
    <ligand>
        <name>Zn(2+)</name>
        <dbReference type="ChEBI" id="CHEBI:29105"/>
    </ligand>
</feature>
<dbReference type="EMBL" id="AMFJ01000288">
    <property type="protein sequence ID" value="EKE28785.1"/>
    <property type="molecule type" value="Genomic_DNA"/>
</dbReference>
<reference evidence="13" key="1">
    <citation type="journal article" date="2012" name="Science">
        <title>Fermentation, hydrogen, and sulfur metabolism in multiple uncultivated bacterial phyla.</title>
        <authorList>
            <person name="Wrighton K.C."/>
            <person name="Thomas B.C."/>
            <person name="Sharon I."/>
            <person name="Miller C.S."/>
            <person name="Castelle C.J."/>
            <person name="VerBerkmoes N.C."/>
            <person name="Wilkins M.J."/>
            <person name="Hettich R.L."/>
            <person name="Lipton M.S."/>
            <person name="Williams K.H."/>
            <person name="Long P.E."/>
            <person name="Banfield J.F."/>
        </authorList>
    </citation>
    <scope>NUCLEOTIDE SEQUENCE [LARGE SCALE GENOMIC DNA]</scope>
</reference>
<evidence type="ECO:0000313" key="13">
    <source>
        <dbReference type="EMBL" id="EKE28785.1"/>
    </source>
</evidence>
<dbReference type="Gene3D" id="3.30.60.20">
    <property type="match status" value="1"/>
</dbReference>
<dbReference type="NCBIfam" id="NF003300">
    <property type="entry name" value="PRK04296.1-5"/>
    <property type="match status" value="1"/>
</dbReference>
<dbReference type="GO" id="GO:0005829">
    <property type="term" value="C:cytosol"/>
    <property type="evidence" value="ECO:0007669"/>
    <property type="project" value="TreeGrafter"/>
</dbReference>
<dbReference type="InterPro" id="IPR001267">
    <property type="entry name" value="Thymidine_kinase"/>
</dbReference>
<dbReference type="EC" id="2.7.1.21" evidence="2 8"/>
<keyword evidence="8" id="KW-0963">Cytoplasm</keyword>
<evidence type="ECO:0000256" key="8">
    <source>
        <dbReference type="HAMAP-Rule" id="MF_00124"/>
    </source>
</evidence>
<evidence type="ECO:0000256" key="3">
    <source>
        <dbReference type="ARBA" id="ARBA00022634"/>
    </source>
</evidence>
<gene>
    <name evidence="8" type="primary">tdk</name>
    <name evidence="13" type="ORF">ACD_3C00014G0010</name>
</gene>
<feature type="binding site" evidence="8">
    <location>
        <position position="181"/>
    </location>
    <ligand>
        <name>Zn(2+)</name>
        <dbReference type="ChEBI" id="CHEBI:29105"/>
    </ligand>
</feature>
<dbReference type="GO" id="GO:0046104">
    <property type="term" value="P:thymidine metabolic process"/>
    <property type="evidence" value="ECO:0007669"/>
    <property type="project" value="TreeGrafter"/>
</dbReference>